<keyword evidence="2 6" id="KW-0479">Metal-binding</keyword>
<dbReference type="InterPro" id="IPR029065">
    <property type="entry name" value="Enolase_C-like"/>
</dbReference>
<evidence type="ECO:0000259" key="8">
    <source>
        <dbReference type="SMART" id="SM00922"/>
    </source>
</evidence>
<accession>A0AAE3MN77</accession>
<evidence type="ECO:0000313" key="10">
    <source>
        <dbReference type="Proteomes" id="UP001207116"/>
    </source>
</evidence>
<organism evidence="9 10">
    <name type="scientific">Lentiprolixibacter aurantiacus</name>
    <dbReference type="NCBI Taxonomy" id="2993939"/>
    <lineage>
        <taxon>Bacteria</taxon>
        <taxon>Pseudomonadati</taxon>
        <taxon>Bacteroidota</taxon>
        <taxon>Flavobacteriia</taxon>
        <taxon>Flavobacteriales</taxon>
        <taxon>Flavobacteriaceae</taxon>
        <taxon>Lentiprolixibacter</taxon>
    </lineage>
</organism>
<evidence type="ECO:0000256" key="5">
    <source>
        <dbReference type="PIRSR" id="PIRSR634603-1"/>
    </source>
</evidence>
<comment type="cofactor">
    <cofactor evidence="6 7">
        <name>Mg(2+)</name>
        <dbReference type="ChEBI" id="CHEBI:18420"/>
    </cofactor>
    <text evidence="6 7">Binds 1 Mg(2+) ion per subunit.</text>
</comment>
<dbReference type="AlphaFoldDB" id="A0AAE3MN77"/>
<evidence type="ECO:0000256" key="7">
    <source>
        <dbReference type="RuleBase" id="RU366006"/>
    </source>
</evidence>
<feature type="active site" description="Proton acceptor; specific for (S)-substrate epimerization" evidence="5">
    <location>
        <position position="250"/>
    </location>
</feature>
<dbReference type="PANTHER" id="PTHR48080">
    <property type="entry name" value="D-GALACTONATE DEHYDRATASE-RELATED"/>
    <property type="match status" value="1"/>
</dbReference>
<dbReference type="RefSeq" id="WP_266014226.1">
    <property type="nucleotide sequence ID" value="NZ_JAPFQP010000004.1"/>
</dbReference>
<evidence type="ECO:0000256" key="2">
    <source>
        <dbReference type="ARBA" id="ARBA00022723"/>
    </source>
</evidence>
<dbReference type="InterPro" id="IPR034593">
    <property type="entry name" value="DgoD-like"/>
</dbReference>
<dbReference type="EMBL" id="JAPFQP010000004">
    <property type="protein sequence ID" value="MCX2720308.1"/>
    <property type="molecule type" value="Genomic_DNA"/>
</dbReference>
<dbReference type="Gene3D" id="3.30.390.10">
    <property type="entry name" value="Enolase-like, N-terminal domain"/>
    <property type="match status" value="1"/>
</dbReference>
<name>A0AAE3MN77_9FLAO</name>
<dbReference type="Gene3D" id="3.20.20.120">
    <property type="entry name" value="Enolase-like C-terminal domain"/>
    <property type="match status" value="1"/>
</dbReference>
<evidence type="ECO:0000256" key="6">
    <source>
        <dbReference type="PIRSR" id="PIRSR634603-3"/>
    </source>
</evidence>
<dbReference type="SUPFAM" id="SSF54826">
    <property type="entry name" value="Enolase N-terminal domain-like"/>
    <property type="match status" value="1"/>
</dbReference>
<comment type="caution">
    <text evidence="9">The sequence shown here is derived from an EMBL/GenBank/DDBJ whole genome shotgun (WGS) entry which is preliminary data.</text>
</comment>
<feature type="binding site" evidence="6">
    <location>
        <position position="228"/>
    </location>
    <ligand>
        <name>Mg(2+)</name>
        <dbReference type="ChEBI" id="CHEBI:18420"/>
    </ligand>
</feature>
<dbReference type="InterPro" id="IPR036849">
    <property type="entry name" value="Enolase-like_C_sf"/>
</dbReference>
<dbReference type="EC" id="5.1.1.-" evidence="7"/>
<dbReference type="PANTHER" id="PTHR48080:SF3">
    <property type="entry name" value="ENOLASE SUPERFAMILY MEMBER DDB_G0284701"/>
    <property type="match status" value="1"/>
</dbReference>
<keyword evidence="3 6" id="KW-0460">Magnesium</keyword>
<keyword evidence="4 7" id="KW-0413">Isomerase</keyword>
<proteinExistence type="inferred from homology"/>
<reference evidence="9" key="1">
    <citation type="submission" date="2022-11" db="EMBL/GenBank/DDBJ databases">
        <title>The characterization of three novel Bacteroidetes species and genomic analysis of their roles in tidal elemental geochemical cycles.</title>
        <authorList>
            <person name="Ma K.-J."/>
        </authorList>
    </citation>
    <scope>NUCLEOTIDE SEQUENCE</scope>
    <source>
        <strain evidence="9">M415</strain>
    </source>
</reference>
<dbReference type="InterPro" id="IPR013342">
    <property type="entry name" value="Mandelate_racemase_C"/>
</dbReference>
<dbReference type="Pfam" id="PF13378">
    <property type="entry name" value="MR_MLE_C"/>
    <property type="match status" value="1"/>
</dbReference>
<dbReference type="CDD" id="cd03319">
    <property type="entry name" value="L-Ala-DL-Glu_epimerase"/>
    <property type="match status" value="1"/>
</dbReference>
<feature type="active site" description="Proton acceptor; specific for (R)-substrate epimerization" evidence="5">
    <location>
        <position position="153"/>
    </location>
</feature>
<dbReference type="SFLD" id="SFLDS00001">
    <property type="entry name" value="Enolase"/>
    <property type="match status" value="1"/>
</dbReference>
<keyword evidence="10" id="KW-1185">Reference proteome</keyword>
<dbReference type="GO" id="GO:0016855">
    <property type="term" value="F:racemase and epimerase activity, acting on amino acids and derivatives"/>
    <property type="evidence" value="ECO:0007669"/>
    <property type="project" value="UniProtKB-UniRule"/>
</dbReference>
<comment type="similarity">
    <text evidence="1 7">Belongs to the mandelate racemase/muconate lactonizing enzyme family.</text>
</comment>
<dbReference type="SUPFAM" id="SSF51604">
    <property type="entry name" value="Enolase C-terminal domain-like"/>
    <property type="match status" value="1"/>
</dbReference>
<feature type="binding site" evidence="6">
    <location>
        <position position="177"/>
    </location>
    <ligand>
        <name>Mg(2+)</name>
        <dbReference type="ChEBI" id="CHEBI:18420"/>
    </ligand>
</feature>
<dbReference type="GO" id="GO:0000287">
    <property type="term" value="F:magnesium ion binding"/>
    <property type="evidence" value="ECO:0007669"/>
    <property type="project" value="UniProtKB-ARBA"/>
</dbReference>
<sequence length="337" mass="36890">MELALKSYTLRLKRTFGISRESYDSQDSLIAALTLDGKTGYGEATSNPYYGITVPGMITEIEGIRAEIAGFDFREPSVFHEFLVDKGLSNFSICALDLAAHDLFGKLQDKPLYEIWGTDISNYPISNYTIGLDSIETMAAKIREKPWPIYKIKLGTDHDLDIVRELRRYTDARFRIDANCAWSAAETIANAPLLKELGVEFLEQPLKADDWEGMEQLAHNSVLPVIADESCIVESDVAACALHFHGINIKLTKCGGLTPALRMISEAKSLGMKVMVGCMTESTVGISAIAQLLPQLDYVDMDGALLLTEDIATGVQIREGGEVIFPRTGGSGVSLIA</sequence>
<evidence type="ECO:0000256" key="3">
    <source>
        <dbReference type="ARBA" id="ARBA00022842"/>
    </source>
</evidence>
<evidence type="ECO:0000256" key="4">
    <source>
        <dbReference type="ARBA" id="ARBA00023235"/>
    </source>
</evidence>
<protein>
    <recommendedName>
        <fullName evidence="7">Dipeptide epimerase</fullName>
        <ecNumber evidence="7">5.1.1.-</ecNumber>
    </recommendedName>
</protein>
<dbReference type="SMART" id="SM00922">
    <property type="entry name" value="MR_MLE"/>
    <property type="match status" value="1"/>
</dbReference>
<evidence type="ECO:0000313" key="9">
    <source>
        <dbReference type="EMBL" id="MCX2720308.1"/>
    </source>
</evidence>
<gene>
    <name evidence="9" type="ORF">OO016_11900</name>
</gene>
<dbReference type="InterPro" id="IPR029017">
    <property type="entry name" value="Enolase-like_N"/>
</dbReference>
<feature type="domain" description="Mandelate racemase/muconate lactonizing enzyme C-terminal" evidence="8">
    <location>
        <begin position="135"/>
        <end position="224"/>
    </location>
</feature>
<evidence type="ECO:0000256" key="1">
    <source>
        <dbReference type="ARBA" id="ARBA00008031"/>
    </source>
</evidence>
<dbReference type="SFLD" id="SFLDG00180">
    <property type="entry name" value="muconate_cycloisomerase"/>
    <property type="match status" value="1"/>
</dbReference>
<feature type="binding site" evidence="6">
    <location>
        <position position="203"/>
    </location>
    <ligand>
        <name>Mg(2+)</name>
        <dbReference type="ChEBI" id="CHEBI:18420"/>
    </ligand>
</feature>
<dbReference type="InterPro" id="IPR034603">
    <property type="entry name" value="Dipeptide_epimerase"/>
</dbReference>
<dbReference type="Proteomes" id="UP001207116">
    <property type="component" value="Unassembled WGS sequence"/>
</dbReference>